<protein>
    <submittedName>
        <fullName evidence="1">Uncharacterized protein</fullName>
    </submittedName>
</protein>
<comment type="caution">
    <text evidence="1">The sequence shown here is derived from an EMBL/GenBank/DDBJ whole genome shotgun (WGS) entry which is preliminary data.</text>
</comment>
<keyword evidence="2" id="KW-1185">Reference proteome</keyword>
<gene>
    <name evidence="1" type="ORF">VTL71DRAFT_166</name>
</gene>
<evidence type="ECO:0000313" key="1">
    <source>
        <dbReference type="EMBL" id="KAL2075223.1"/>
    </source>
</evidence>
<dbReference type="Proteomes" id="UP001595075">
    <property type="component" value="Unassembled WGS sequence"/>
</dbReference>
<organism evidence="1 2">
    <name type="scientific">Oculimacula yallundae</name>
    <dbReference type="NCBI Taxonomy" id="86028"/>
    <lineage>
        <taxon>Eukaryota</taxon>
        <taxon>Fungi</taxon>
        <taxon>Dikarya</taxon>
        <taxon>Ascomycota</taxon>
        <taxon>Pezizomycotina</taxon>
        <taxon>Leotiomycetes</taxon>
        <taxon>Helotiales</taxon>
        <taxon>Ploettnerulaceae</taxon>
        <taxon>Oculimacula</taxon>
    </lineage>
</organism>
<reference evidence="1 2" key="1">
    <citation type="journal article" date="2024" name="Commun. Biol.">
        <title>Comparative genomic analysis of thermophilic fungi reveals convergent evolutionary adaptations and gene losses.</title>
        <authorList>
            <person name="Steindorff A.S."/>
            <person name="Aguilar-Pontes M.V."/>
            <person name="Robinson A.J."/>
            <person name="Andreopoulos B."/>
            <person name="LaButti K."/>
            <person name="Kuo A."/>
            <person name="Mondo S."/>
            <person name="Riley R."/>
            <person name="Otillar R."/>
            <person name="Haridas S."/>
            <person name="Lipzen A."/>
            <person name="Grimwood J."/>
            <person name="Schmutz J."/>
            <person name="Clum A."/>
            <person name="Reid I.D."/>
            <person name="Moisan M.C."/>
            <person name="Butler G."/>
            <person name="Nguyen T.T.M."/>
            <person name="Dewar K."/>
            <person name="Conant G."/>
            <person name="Drula E."/>
            <person name="Henrissat B."/>
            <person name="Hansel C."/>
            <person name="Singer S."/>
            <person name="Hutchinson M.I."/>
            <person name="de Vries R.P."/>
            <person name="Natvig D.O."/>
            <person name="Powell A.J."/>
            <person name="Tsang A."/>
            <person name="Grigoriev I.V."/>
        </authorList>
    </citation>
    <scope>NUCLEOTIDE SEQUENCE [LARGE SCALE GENOMIC DNA]</scope>
    <source>
        <strain evidence="1 2">CBS 494.80</strain>
    </source>
</reference>
<evidence type="ECO:0000313" key="2">
    <source>
        <dbReference type="Proteomes" id="UP001595075"/>
    </source>
</evidence>
<name>A0ABR4CZE1_9HELO</name>
<dbReference type="EMBL" id="JAZHXI010000001">
    <property type="protein sequence ID" value="KAL2075223.1"/>
    <property type="molecule type" value="Genomic_DNA"/>
</dbReference>
<accession>A0ABR4CZE1</accession>
<proteinExistence type="predicted"/>
<sequence length="17" mass="1708">MTFAEKSRRGIAGGGGL</sequence>